<organism evidence="3 4">
    <name type="scientific">Aquiflexum balticum DSM 16537</name>
    <dbReference type="NCBI Taxonomy" id="758820"/>
    <lineage>
        <taxon>Bacteria</taxon>
        <taxon>Pseudomonadati</taxon>
        <taxon>Bacteroidota</taxon>
        <taxon>Cytophagia</taxon>
        <taxon>Cytophagales</taxon>
        <taxon>Cyclobacteriaceae</taxon>
        <taxon>Aquiflexum</taxon>
    </lineage>
</organism>
<dbReference type="SUPFAM" id="SSF56601">
    <property type="entry name" value="beta-lactamase/transpeptidase-like"/>
    <property type="match status" value="1"/>
</dbReference>
<sequence>MKNHLLLFFVFSLFFFNQVQAQTATDFVKLDAYFEKMVQDWDVPGASIGIVKDGQLVFTGNYGTKEVGKNEKPDSNTLDAISSNSKAFTSAIIGMLVQEGKMGWNDKVKDYLPYFSLYGDPWISANVTIRDLLSHRVGLGTCSGDVIWYKSEADAEELKPKKIR</sequence>
<dbReference type="EMBL" id="LT838813">
    <property type="protein sequence ID" value="SMD41705.1"/>
    <property type="molecule type" value="Genomic_DNA"/>
</dbReference>
<feature type="chain" id="PRO_5011986493" evidence="1">
    <location>
        <begin position="22"/>
        <end position="164"/>
    </location>
</feature>
<gene>
    <name evidence="3" type="ORF">SAMN00777080_0235</name>
</gene>
<dbReference type="InterPro" id="IPR050491">
    <property type="entry name" value="AmpC-like"/>
</dbReference>
<keyword evidence="4" id="KW-1185">Reference proteome</keyword>
<dbReference type="InterPro" id="IPR012338">
    <property type="entry name" value="Beta-lactam/transpept-like"/>
</dbReference>
<dbReference type="Gene3D" id="3.40.710.10">
    <property type="entry name" value="DD-peptidase/beta-lactamase superfamily"/>
    <property type="match status" value="1"/>
</dbReference>
<dbReference type="Pfam" id="PF00144">
    <property type="entry name" value="Beta-lactamase"/>
    <property type="match status" value="1"/>
</dbReference>
<dbReference type="OrthoDB" id="9797709at2"/>
<feature type="signal peptide" evidence="1">
    <location>
        <begin position="1"/>
        <end position="21"/>
    </location>
</feature>
<proteinExistence type="predicted"/>
<dbReference type="RefSeq" id="WP_084118569.1">
    <property type="nucleotide sequence ID" value="NZ_LT838813.1"/>
</dbReference>
<dbReference type="InterPro" id="IPR001466">
    <property type="entry name" value="Beta-lactam-related"/>
</dbReference>
<evidence type="ECO:0000313" key="3">
    <source>
        <dbReference type="EMBL" id="SMD41705.1"/>
    </source>
</evidence>
<reference evidence="4" key="1">
    <citation type="submission" date="2017-04" db="EMBL/GenBank/DDBJ databases">
        <authorList>
            <person name="Varghese N."/>
            <person name="Submissions S."/>
        </authorList>
    </citation>
    <scope>NUCLEOTIDE SEQUENCE [LARGE SCALE GENOMIC DNA]</scope>
    <source>
        <strain evidence="4">DSM 16537</strain>
    </source>
</reference>
<dbReference type="AlphaFoldDB" id="A0A1W2GYC2"/>
<name>A0A1W2GYC2_9BACT</name>
<dbReference type="PANTHER" id="PTHR46825:SF15">
    <property type="entry name" value="BETA-LACTAMASE-RELATED DOMAIN-CONTAINING PROTEIN"/>
    <property type="match status" value="1"/>
</dbReference>
<keyword evidence="1" id="KW-0732">Signal</keyword>
<evidence type="ECO:0000313" key="4">
    <source>
        <dbReference type="Proteomes" id="UP000192333"/>
    </source>
</evidence>
<protein>
    <submittedName>
        <fullName evidence="3">Beta-lactamase class C and other penicillin binding proteins</fullName>
    </submittedName>
</protein>
<evidence type="ECO:0000256" key="1">
    <source>
        <dbReference type="SAM" id="SignalP"/>
    </source>
</evidence>
<feature type="domain" description="Beta-lactamase-related" evidence="2">
    <location>
        <begin position="30"/>
        <end position="150"/>
    </location>
</feature>
<dbReference type="STRING" id="758820.SAMN00777080_0235"/>
<accession>A0A1W2GYC2</accession>
<dbReference type="Proteomes" id="UP000192333">
    <property type="component" value="Chromosome I"/>
</dbReference>
<dbReference type="PANTHER" id="PTHR46825">
    <property type="entry name" value="D-ALANYL-D-ALANINE-CARBOXYPEPTIDASE/ENDOPEPTIDASE AMPH"/>
    <property type="match status" value="1"/>
</dbReference>
<evidence type="ECO:0000259" key="2">
    <source>
        <dbReference type="Pfam" id="PF00144"/>
    </source>
</evidence>